<feature type="signal peptide" evidence="1">
    <location>
        <begin position="1"/>
        <end position="20"/>
    </location>
</feature>
<evidence type="ECO:0000313" key="3">
    <source>
        <dbReference type="Proteomes" id="UP001196870"/>
    </source>
</evidence>
<evidence type="ECO:0000313" key="2">
    <source>
        <dbReference type="EMBL" id="MBR0665306.1"/>
    </source>
</evidence>
<organism evidence="2 3">
    <name type="scientific">Plastoroseomonas hellenica</name>
    <dbReference type="NCBI Taxonomy" id="2687306"/>
    <lineage>
        <taxon>Bacteria</taxon>
        <taxon>Pseudomonadati</taxon>
        <taxon>Pseudomonadota</taxon>
        <taxon>Alphaproteobacteria</taxon>
        <taxon>Acetobacterales</taxon>
        <taxon>Acetobacteraceae</taxon>
        <taxon>Plastoroseomonas</taxon>
    </lineage>
</organism>
<proteinExistence type="predicted"/>
<evidence type="ECO:0000256" key="1">
    <source>
        <dbReference type="SAM" id="SignalP"/>
    </source>
</evidence>
<sequence>MMRAPILALLLAASAGPVLAQAPAYPAAPAAGAPAAAVNPRHFHVITVHLDGATGIQASAAHPAEAYPTQPMPAGGGLLLRPLSQEGNWSVRAFVFQPSQIVVMQGEPVTLTFVDVQGPSFRIAVDGVAEPIAIRRGEVRSVTLPADRPGRIGFRSLDHAPSMTGEILVLPRP</sequence>
<dbReference type="RefSeq" id="WP_211852976.1">
    <property type="nucleotide sequence ID" value="NZ_JAAGBB010000014.1"/>
</dbReference>
<reference evidence="3" key="1">
    <citation type="journal article" date="2021" name="Syst. Appl. Microbiol.">
        <title>Roseomonas hellenica sp. nov., isolated from roots of wild-growing Alkanna tinctoria.</title>
        <authorList>
            <person name="Rat A."/>
            <person name="Naranjo H.D."/>
            <person name="Lebbe L."/>
            <person name="Cnockaert M."/>
            <person name="Krigas N."/>
            <person name="Grigoriadou K."/>
            <person name="Maloupa E."/>
            <person name="Willems A."/>
        </authorList>
    </citation>
    <scope>NUCLEOTIDE SEQUENCE [LARGE SCALE GENOMIC DNA]</scope>
    <source>
        <strain evidence="3">LMG 31523</strain>
    </source>
</reference>
<keyword evidence="1" id="KW-0732">Signal</keyword>
<name>A0ABS5EYD4_9PROT</name>
<feature type="chain" id="PRO_5045049407" evidence="1">
    <location>
        <begin position="21"/>
        <end position="173"/>
    </location>
</feature>
<protein>
    <submittedName>
        <fullName evidence="2">Uncharacterized protein</fullName>
    </submittedName>
</protein>
<dbReference type="EMBL" id="JAAGBB010000014">
    <property type="protein sequence ID" value="MBR0665306.1"/>
    <property type="molecule type" value="Genomic_DNA"/>
</dbReference>
<dbReference type="InterPro" id="IPR008972">
    <property type="entry name" value="Cupredoxin"/>
</dbReference>
<keyword evidence="3" id="KW-1185">Reference proteome</keyword>
<dbReference type="SUPFAM" id="SSF49503">
    <property type="entry name" value="Cupredoxins"/>
    <property type="match status" value="1"/>
</dbReference>
<comment type="caution">
    <text evidence="2">The sequence shown here is derived from an EMBL/GenBank/DDBJ whole genome shotgun (WGS) entry which is preliminary data.</text>
</comment>
<gene>
    <name evidence="2" type="ORF">GXW71_13160</name>
</gene>
<dbReference type="Gene3D" id="2.60.40.420">
    <property type="entry name" value="Cupredoxins - blue copper proteins"/>
    <property type="match status" value="1"/>
</dbReference>
<dbReference type="Proteomes" id="UP001196870">
    <property type="component" value="Unassembled WGS sequence"/>
</dbReference>
<accession>A0ABS5EYD4</accession>